<evidence type="ECO:0000313" key="11">
    <source>
        <dbReference type="EMBL" id="MBB4285028.1"/>
    </source>
</evidence>
<dbReference type="GO" id="GO:0016020">
    <property type="term" value="C:membrane"/>
    <property type="evidence" value="ECO:0007669"/>
    <property type="project" value="UniProtKB-SubCell"/>
</dbReference>
<evidence type="ECO:0000256" key="5">
    <source>
        <dbReference type="ARBA" id="ARBA00022692"/>
    </source>
</evidence>
<evidence type="ECO:0000313" key="12">
    <source>
        <dbReference type="Proteomes" id="UP000555728"/>
    </source>
</evidence>
<feature type="transmembrane region" description="Helical" evidence="8">
    <location>
        <begin position="300"/>
        <end position="320"/>
    </location>
</feature>
<dbReference type="EMBL" id="JACIGI010000004">
    <property type="protein sequence ID" value="MBB4285028.1"/>
    <property type="molecule type" value="Genomic_DNA"/>
</dbReference>
<dbReference type="Pfam" id="PF04138">
    <property type="entry name" value="GtrA_DPMS_TM"/>
    <property type="match status" value="1"/>
</dbReference>
<dbReference type="InterPro" id="IPR007267">
    <property type="entry name" value="GtrA_DPMS_TM"/>
</dbReference>
<evidence type="ECO:0000256" key="3">
    <source>
        <dbReference type="ARBA" id="ARBA00022676"/>
    </source>
</evidence>
<evidence type="ECO:0000259" key="10">
    <source>
        <dbReference type="Pfam" id="PF04138"/>
    </source>
</evidence>
<evidence type="ECO:0000256" key="2">
    <source>
        <dbReference type="ARBA" id="ARBA00006739"/>
    </source>
</evidence>
<comment type="caution">
    <text evidence="11">The sequence shown here is derived from an EMBL/GenBank/DDBJ whole genome shotgun (WGS) entry which is preliminary data.</text>
</comment>
<dbReference type="CDD" id="cd06442">
    <property type="entry name" value="DPM1_like"/>
    <property type="match status" value="1"/>
</dbReference>
<evidence type="ECO:0000256" key="8">
    <source>
        <dbReference type="SAM" id="Phobius"/>
    </source>
</evidence>
<keyword evidence="5 8" id="KW-0812">Transmembrane</keyword>
<feature type="transmembrane region" description="Helical" evidence="8">
    <location>
        <begin position="332"/>
        <end position="357"/>
    </location>
</feature>
<evidence type="ECO:0000256" key="1">
    <source>
        <dbReference type="ARBA" id="ARBA00004141"/>
    </source>
</evidence>
<keyword evidence="4 11" id="KW-0808">Transferase</keyword>
<comment type="similarity">
    <text evidence="2">Belongs to the glycosyltransferase 2 family.</text>
</comment>
<feature type="transmembrane region" description="Helical" evidence="8">
    <location>
        <begin position="268"/>
        <end position="288"/>
    </location>
</feature>
<dbReference type="PANTHER" id="PTHR43398:SF1">
    <property type="entry name" value="DOLICHOL-PHOSPHATE MANNOSYLTRANSFERASE SUBUNIT 1"/>
    <property type="match status" value="1"/>
</dbReference>
<feature type="domain" description="Glycosyltransferase 2-like" evidence="9">
    <location>
        <begin position="7"/>
        <end position="172"/>
    </location>
</feature>
<evidence type="ECO:0000256" key="7">
    <source>
        <dbReference type="ARBA" id="ARBA00023136"/>
    </source>
</evidence>
<evidence type="ECO:0000256" key="4">
    <source>
        <dbReference type="ARBA" id="ARBA00022679"/>
    </source>
</evidence>
<dbReference type="RefSeq" id="WP_343056240.1">
    <property type="nucleotide sequence ID" value="NZ_JACIGI010000004.1"/>
</dbReference>
<keyword evidence="6 8" id="KW-1133">Transmembrane helix</keyword>
<evidence type="ECO:0000256" key="6">
    <source>
        <dbReference type="ARBA" id="ARBA00022989"/>
    </source>
</evidence>
<dbReference type="InterPro" id="IPR001173">
    <property type="entry name" value="Glyco_trans_2-like"/>
</dbReference>
<dbReference type="GO" id="GO:0009247">
    <property type="term" value="P:glycolipid biosynthetic process"/>
    <property type="evidence" value="ECO:0007669"/>
    <property type="project" value="TreeGrafter"/>
</dbReference>
<comment type="subcellular location">
    <subcellularLocation>
        <location evidence="1">Membrane</location>
        <topology evidence="1">Multi-pass membrane protein</topology>
    </subcellularLocation>
</comment>
<feature type="domain" description="GtrA/DPMS transmembrane" evidence="10">
    <location>
        <begin position="243"/>
        <end position="359"/>
    </location>
</feature>
<proteinExistence type="inferred from homology"/>
<dbReference type="PANTHER" id="PTHR43398">
    <property type="entry name" value="DOLICHOL-PHOSPHATE MANNOSYLTRANSFERASE SUBUNIT 1"/>
    <property type="match status" value="1"/>
</dbReference>
<keyword evidence="12" id="KW-1185">Reference proteome</keyword>
<keyword evidence="3 11" id="KW-0328">Glycosyltransferase</keyword>
<dbReference type="SUPFAM" id="SSF53448">
    <property type="entry name" value="Nucleotide-diphospho-sugar transferases"/>
    <property type="match status" value="1"/>
</dbReference>
<dbReference type="Pfam" id="PF00535">
    <property type="entry name" value="Glycos_transf_2"/>
    <property type="match status" value="1"/>
</dbReference>
<dbReference type="InterPro" id="IPR029044">
    <property type="entry name" value="Nucleotide-diphossugar_trans"/>
</dbReference>
<evidence type="ECO:0000259" key="9">
    <source>
        <dbReference type="Pfam" id="PF00535"/>
    </source>
</evidence>
<dbReference type="AlphaFoldDB" id="A0A7W6WK03"/>
<feature type="transmembrane region" description="Helical" evidence="8">
    <location>
        <begin position="240"/>
        <end position="262"/>
    </location>
</feature>
<accession>A0A7W6WK03</accession>
<reference evidence="11 12" key="1">
    <citation type="submission" date="2020-08" db="EMBL/GenBank/DDBJ databases">
        <title>Genome sequencing of Purple Non-Sulfur Bacteria from various extreme environments.</title>
        <authorList>
            <person name="Mayer M."/>
        </authorList>
    </citation>
    <scope>NUCLEOTIDE SEQUENCE [LARGE SCALE GENOMIC DNA]</scope>
    <source>
        <strain evidence="11 12">JA135</strain>
    </source>
</reference>
<dbReference type="GO" id="GO:0004582">
    <property type="term" value="F:dolichyl-phosphate beta-D-mannosyltransferase activity"/>
    <property type="evidence" value="ECO:0007669"/>
    <property type="project" value="UniProtKB-EC"/>
</dbReference>
<dbReference type="Proteomes" id="UP000555728">
    <property type="component" value="Unassembled WGS sequence"/>
</dbReference>
<organism evidence="11 12">
    <name type="scientific">Roseospira goensis</name>
    <dbReference type="NCBI Taxonomy" id="391922"/>
    <lineage>
        <taxon>Bacteria</taxon>
        <taxon>Pseudomonadati</taxon>
        <taxon>Pseudomonadota</taxon>
        <taxon>Alphaproteobacteria</taxon>
        <taxon>Rhodospirillales</taxon>
        <taxon>Rhodospirillaceae</taxon>
        <taxon>Roseospira</taxon>
    </lineage>
</organism>
<name>A0A7W6WK03_9PROT</name>
<sequence>MPYDLAIIVPTLNERDNIEPLVALLDRTLAGERWQVLFVDDDSTDGTLDVLRRLARDRANVSVLHRVGRRGLSSACIEGMLATAAPYLAVMDADLQHDETLLPRMLTLLRDEDREIVVASRFAEGASAAGLASARREMVSRVGNFLANRITGAPLTDPLSGFFMLRRELLDTVVHDLSGTGFKILLDIFASSPRVPRYAELGFTFRERQAGESKLDSQVIWEFGMLLADKTLGRWIPVRFILFALVGLLGVGVHLLVLGVMLHLAGVVFLWSQATATVVAMTSNFALNNAFTYRDRRLRGLGFVWGLLSFYLVCAIGAVVNVEVADLVYRNGAHWALAGFVGAVVGSVWNFGVSAIVTWGPLRPRRKTPPSSDAGAT</sequence>
<dbReference type="GO" id="GO:0000271">
    <property type="term" value="P:polysaccharide biosynthetic process"/>
    <property type="evidence" value="ECO:0007669"/>
    <property type="project" value="InterPro"/>
</dbReference>
<dbReference type="EC" id="2.4.1.83" evidence="11"/>
<protein>
    <submittedName>
        <fullName evidence="11">Dolichol-phosphate mannosyltransferase</fullName>
        <ecNumber evidence="11">2.4.1.83</ecNumber>
    </submittedName>
</protein>
<dbReference type="Gene3D" id="3.90.550.10">
    <property type="entry name" value="Spore Coat Polysaccharide Biosynthesis Protein SpsA, Chain A"/>
    <property type="match status" value="1"/>
</dbReference>
<gene>
    <name evidence="11" type="ORF">GGD88_000742</name>
</gene>
<dbReference type="InterPro" id="IPR039528">
    <property type="entry name" value="DPM1-like"/>
</dbReference>
<keyword evidence="7 8" id="KW-0472">Membrane</keyword>